<keyword evidence="3" id="KW-1185">Reference proteome</keyword>
<feature type="compositionally biased region" description="Polar residues" evidence="1">
    <location>
        <begin position="364"/>
        <end position="378"/>
    </location>
</feature>
<gene>
    <name evidence="2" type="ORF">BDZ85DRAFT_260444</name>
</gene>
<organism evidence="2 3">
    <name type="scientific">Elsinoe ampelina</name>
    <dbReference type="NCBI Taxonomy" id="302913"/>
    <lineage>
        <taxon>Eukaryota</taxon>
        <taxon>Fungi</taxon>
        <taxon>Dikarya</taxon>
        <taxon>Ascomycota</taxon>
        <taxon>Pezizomycotina</taxon>
        <taxon>Dothideomycetes</taxon>
        <taxon>Dothideomycetidae</taxon>
        <taxon>Myriangiales</taxon>
        <taxon>Elsinoaceae</taxon>
        <taxon>Elsinoe</taxon>
    </lineage>
</organism>
<dbReference type="Proteomes" id="UP000799538">
    <property type="component" value="Unassembled WGS sequence"/>
</dbReference>
<feature type="region of interest" description="Disordered" evidence="1">
    <location>
        <begin position="284"/>
        <end position="320"/>
    </location>
</feature>
<proteinExistence type="predicted"/>
<feature type="compositionally biased region" description="Low complexity" evidence="1">
    <location>
        <begin position="404"/>
        <end position="421"/>
    </location>
</feature>
<accession>A0A6A6GEK9</accession>
<feature type="compositionally biased region" description="Polar residues" evidence="1">
    <location>
        <begin position="342"/>
        <end position="353"/>
    </location>
</feature>
<sequence>MNAWTHSCGVLSRPYRKYLKTSSPPYFSSILGHAFMHMYQCCVSICIFSWLLKELQSTAQDQTTYDQETTQFEKVGLCRDFQTKSWLGRSLETCNVYCKKPEAERAITDCGRACNLRRRRKRQDDKPVGKLGAAGVSCMGDTTGNAALSKAPDGSMFKMGKCECSAPAIAKIIAEEVLKALPMLDNILCQVTTQALSMVADLASVVLPGGVAVKGVATVVKAAKTFVQNGDSVVGMTSWFGDMCNPDNDPEVAAVLAQGDKWFDPLSVASSKIAEGAGCVVSEDKCKDLPPEEPPPKDVTPANDNDPSHPQPTAADTTTATDKTLDLKEGDQLAKSPGAAAPTQSQPVGSNAKPQPETGGRTAPTEQSKQGADQSPPTTGAEEQQLPPPQRQETMQMHTESGGQQTEQDYYSESSQEQQTTNPPGTGGYLTTNEMGPSDTYTPSSNALETY</sequence>
<feature type="compositionally biased region" description="Polar residues" evidence="1">
    <location>
        <begin position="429"/>
        <end position="451"/>
    </location>
</feature>
<evidence type="ECO:0000256" key="1">
    <source>
        <dbReference type="SAM" id="MobiDB-lite"/>
    </source>
</evidence>
<feature type="region of interest" description="Disordered" evidence="1">
    <location>
        <begin position="334"/>
        <end position="451"/>
    </location>
</feature>
<dbReference type="OrthoDB" id="73875at2759"/>
<reference evidence="3" key="1">
    <citation type="journal article" date="2020" name="Stud. Mycol.">
        <title>101 Dothideomycetes genomes: A test case for predicting lifestyles and emergence of pathogens.</title>
        <authorList>
            <person name="Haridas S."/>
            <person name="Albert R."/>
            <person name="Binder M."/>
            <person name="Bloem J."/>
            <person name="LaButti K."/>
            <person name="Salamov A."/>
            <person name="Andreopoulos B."/>
            <person name="Baker S."/>
            <person name="Barry K."/>
            <person name="Bills G."/>
            <person name="Bluhm B."/>
            <person name="Cannon C."/>
            <person name="Castanera R."/>
            <person name="Culley D."/>
            <person name="Daum C."/>
            <person name="Ezra D."/>
            <person name="Gonzalez J."/>
            <person name="Henrissat B."/>
            <person name="Kuo A."/>
            <person name="Liang C."/>
            <person name="Lipzen A."/>
            <person name="Lutzoni F."/>
            <person name="Magnuson J."/>
            <person name="Mondo S."/>
            <person name="Nolan M."/>
            <person name="Ohm R."/>
            <person name="Pangilinan J."/>
            <person name="Park H.-J."/>
            <person name="Ramirez L."/>
            <person name="Alfaro M."/>
            <person name="Sun H."/>
            <person name="Tritt A."/>
            <person name="Yoshinaga Y."/>
            <person name="Zwiers L.-H."/>
            <person name="Turgeon B."/>
            <person name="Goodwin S."/>
            <person name="Spatafora J."/>
            <person name="Crous P."/>
            <person name="Grigoriev I."/>
        </authorList>
    </citation>
    <scope>NUCLEOTIDE SEQUENCE [LARGE SCALE GENOMIC DNA]</scope>
    <source>
        <strain evidence="3">CECT 20119</strain>
    </source>
</reference>
<dbReference type="EMBL" id="ML992505">
    <property type="protein sequence ID" value="KAF2224131.1"/>
    <property type="molecule type" value="Genomic_DNA"/>
</dbReference>
<protein>
    <submittedName>
        <fullName evidence="2">Uncharacterized protein</fullName>
    </submittedName>
</protein>
<dbReference type="AlphaFoldDB" id="A0A6A6GEK9"/>
<name>A0A6A6GEK9_9PEZI</name>
<evidence type="ECO:0000313" key="3">
    <source>
        <dbReference type="Proteomes" id="UP000799538"/>
    </source>
</evidence>
<feature type="compositionally biased region" description="Polar residues" evidence="1">
    <location>
        <begin position="394"/>
        <end position="403"/>
    </location>
</feature>
<feature type="compositionally biased region" description="Basic and acidic residues" evidence="1">
    <location>
        <begin position="284"/>
        <end position="296"/>
    </location>
</feature>
<evidence type="ECO:0000313" key="2">
    <source>
        <dbReference type="EMBL" id="KAF2224131.1"/>
    </source>
</evidence>